<name>A0ACC3SBM2_9PEZI</name>
<sequence>MQNTGRVEGHGNNPVGNQYYMQGRLLLCVLAASRLSPVLPIAAWARGTPRYQLHRSLPPFAMCLTLDLYPPVLHFPLLSSISTLLYYYLSFILREKNNHPTPSNTIVYTRISLESCISILHQQYEQNISTNHDSNQTPIHPPSDPTPAEHPTSSHY</sequence>
<accession>A0ACC3SBM2</accession>
<evidence type="ECO:0000313" key="1">
    <source>
        <dbReference type="EMBL" id="KAK8206775.1"/>
    </source>
</evidence>
<proteinExistence type="predicted"/>
<comment type="caution">
    <text evidence="1">The sequence shown here is derived from an EMBL/GenBank/DDBJ whole genome shotgun (WGS) entry which is preliminary data.</text>
</comment>
<dbReference type="Proteomes" id="UP001320706">
    <property type="component" value="Unassembled WGS sequence"/>
</dbReference>
<protein>
    <submittedName>
        <fullName evidence="1">Uncharacterized protein</fullName>
    </submittedName>
</protein>
<evidence type="ECO:0000313" key="2">
    <source>
        <dbReference type="Proteomes" id="UP001320706"/>
    </source>
</evidence>
<dbReference type="EMBL" id="JAMKPW020000022">
    <property type="protein sequence ID" value="KAK8206775.1"/>
    <property type="molecule type" value="Genomic_DNA"/>
</dbReference>
<reference evidence="1" key="1">
    <citation type="submission" date="2024-02" db="EMBL/GenBank/DDBJ databases">
        <title>Metagenome Assembled Genome of Zalaria obscura JY119.</title>
        <authorList>
            <person name="Vighnesh L."/>
            <person name="Jagadeeshwari U."/>
            <person name="Venkata Ramana C."/>
            <person name="Sasikala C."/>
        </authorList>
    </citation>
    <scope>NUCLEOTIDE SEQUENCE</scope>
    <source>
        <strain evidence="1">JY119</strain>
    </source>
</reference>
<keyword evidence="2" id="KW-1185">Reference proteome</keyword>
<organism evidence="1 2">
    <name type="scientific">Zalaria obscura</name>
    <dbReference type="NCBI Taxonomy" id="2024903"/>
    <lineage>
        <taxon>Eukaryota</taxon>
        <taxon>Fungi</taxon>
        <taxon>Dikarya</taxon>
        <taxon>Ascomycota</taxon>
        <taxon>Pezizomycotina</taxon>
        <taxon>Dothideomycetes</taxon>
        <taxon>Dothideomycetidae</taxon>
        <taxon>Dothideales</taxon>
        <taxon>Zalariaceae</taxon>
        <taxon>Zalaria</taxon>
    </lineage>
</organism>
<gene>
    <name evidence="1" type="ORF">M8818_004609</name>
</gene>